<evidence type="ECO:0000256" key="9">
    <source>
        <dbReference type="SAM" id="MobiDB-lite"/>
    </source>
</evidence>
<evidence type="ECO:0000256" key="8">
    <source>
        <dbReference type="ARBA" id="ARBA00049244"/>
    </source>
</evidence>
<dbReference type="KEGG" id="spu:105446895"/>
<dbReference type="GO" id="GO:0003677">
    <property type="term" value="F:DNA binding"/>
    <property type="evidence" value="ECO:0007669"/>
    <property type="project" value="UniProtKB-KW"/>
</dbReference>
<dbReference type="InterPro" id="IPR009044">
    <property type="entry name" value="ssDNA-bd_transcriptional_reg"/>
</dbReference>
<evidence type="ECO:0000256" key="7">
    <source>
        <dbReference type="ARBA" id="ARBA00023125"/>
    </source>
</evidence>
<evidence type="ECO:0000256" key="4">
    <source>
        <dbReference type="ARBA" id="ARBA00022695"/>
    </source>
</evidence>
<dbReference type="Gene3D" id="3.90.1600.10">
    <property type="entry name" value="Palm domain of DNA polymerase"/>
    <property type="match status" value="1"/>
</dbReference>
<feature type="region of interest" description="Disordered" evidence="9">
    <location>
        <begin position="1"/>
        <end position="87"/>
    </location>
</feature>
<dbReference type="EC" id="2.7.7.7" evidence="2"/>
<dbReference type="InParanoid" id="A0A7M7LWN7"/>
<comment type="catalytic activity">
    <reaction evidence="8">
        <text>DNA(n) + a 2'-deoxyribonucleoside 5'-triphosphate = DNA(n+1) + diphosphate</text>
        <dbReference type="Rhea" id="RHEA:22508"/>
        <dbReference type="Rhea" id="RHEA-COMP:17339"/>
        <dbReference type="Rhea" id="RHEA-COMP:17340"/>
        <dbReference type="ChEBI" id="CHEBI:33019"/>
        <dbReference type="ChEBI" id="CHEBI:61560"/>
        <dbReference type="ChEBI" id="CHEBI:173112"/>
        <dbReference type="EC" id="2.7.7.7"/>
    </reaction>
</comment>
<dbReference type="InterPro" id="IPR043502">
    <property type="entry name" value="DNA/RNA_pol_sf"/>
</dbReference>
<dbReference type="GeneID" id="105446895"/>
<feature type="compositionally biased region" description="Polar residues" evidence="9">
    <location>
        <begin position="400"/>
        <end position="415"/>
    </location>
</feature>
<dbReference type="Gene3D" id="2.30.31.10">
    <property type="entry name" value="Transcriptional Coactivator Pc4, Chain A"/>
    <property type="match status" value="1"/>
</dbReference>
<dbReference type="Pfam" id="PF03175">
    <property type="entry name" value="DNA_pol_B_2"/>
    <property type="match status" value="2"/>
</dbReference>
<dbReference type="InterPro" id="IPR036397">
    <property type="entry name" value="RNaseH_sf"/>
</dbReference>
<dbReference type="GO" id="GO:0003887">
    <property type="term" value="F:DNA-directed DNA polymerase activity"/>
    <property type="evidence" value="ECO:0007669"/>
    <property type="project" value="UniProtKB-KW"/>
</dbReference>
<evidence type="ECO:0000259" key="11">
    <source>
        <dbReference type="Pfam" id="PF03175"/>
    </source>
</evidence>
<dbReference type="SUPFAM" id="SSF54447">
    <property type="entry name" value="ssDNA-binding transcriptional regulator domain"/>
    <property type="match status" value="1"/>
</dbReference>
<dbReference type="OMA" id="ISHTICN"/>
<dbReference type="RefSeq" id="XP_011682593.2">
    <property type="nucleotide sequence ID" value="XM_011684291.2"/>
</dbReference>
<dbReference type="OrthoDB" id="8962756at2759"/>
<feature type="region of interest" description="Disordered" evidence="9">
    <location>
        <begin position="368"/>
        <end position="419"/>
    </location>
</feature>
<dbReference type="PANTHER" id="PTHR33568">
    <property type="entry name" value="DNA POLYMERASE"/>
    <property type="match status" value="1"/>
</dbReference>
<dbReference type="GO" id="GO:0006260">
    <property type="term" value="P:DNA replication"/>
    <property type="evidence" value="ECO:0007669"/>
    <property type="project" value="UniProtKB-KW"/>
</dbReference>
<dbReference type="Pfam" id="PF02229">
    <property type="entry name" value="PC4"/>
    <property type="match status" value="1"/>
</dbReference>
<feature type="domain" description="Transcriptional coactivator p15 (PC4) C-terminal" evidence="10">
    <location>
        <begin position="116"/>
        <end position="161"/>
    </location>
</feature>
<evidence type="ECO:0000313" key="12">
    <source>
        <dbReference type="EnsemblMetazoa" id="XP_011682593"/>
    </source>
</evidence>
<dbReference type="Gene3D" id="3.40.960.10">
    <property type="entry name" value="VSR Endonuclease"/>
    <property type="match status" value="1"/>
</dbReference>
<protein>
    <recommendedName>
        <fullName evidence="2">DNA-directed DNA polymerase</fullName>
        <ecNumber evidence="2">2.7.7.7</ecNumber>
    </recommendedName>
</protein>
<dbReference type="EnsemblMetazoa" id="XM_011684291">
    <property type="protein sequence ID" value="XP_011682593"/>
    <property type="gene ID" value="LOC105446895"/>
</dbReference>
<organism evidence="12 13">
    <name type="scientific">Strongylocentrotus purpuratus</name>
    <name type="common">Purple sea urchin</name>
    <dbReference type="NCBI Taxonomy" id="7668"/>
    <lineage>
        <taxon>Eukaryota</taxon>
        <taxon>Metazoa</taxon>
        <taxon>Echinodermata</taxon>
        <taxon>Eleutherozoa</taxon>
        <taxon>Echinozoa</taxon>
        <taxon>Echinoidea</taxon>
        <taxon>Euechinoidea</taxon>
        <taxon>Echinacea</taxon>
        <taxon>Camarodonta</taxon>
        <taxon>Echinidea</taxon>
        <taxon>Strongylocentrotidae</taxon>
        <taxon>Strongylocentrotus</taxon>
    </lineage>
</organism>
<reference evidence="13" key="1">
    <citation type="submission" date="2015-02" db="EMBL/GenBank/DDBJ databases">
        <title>Genome sequencing for Strongylocentrotus purpuratus.</title>
        <authorList>
            <person name="Murali S."/>
            <person name="Liu Y."/>
            <person name="Vee V."/>
            <person name="English A."/>
            <person name="Wang M."/>
            <person name="Skinner E."/>
            <person name="Han Y."/>
            <person name="Muzny D.M."/>
            <person name="Worley K.C."/>
            <person name="Gibbs R.A."/>
        </authorList>
    </citation>
    <scope>NUCLEOTIDE SEQUENCE</scope>
</reference>
<reference evidence="12" key="2">
    <citation type="submission" date="2021-01" db="UniProtKB">
        <authorList>
            <consortium name="EnsemblMetazoa"/>
        </authorList>
    </citation>
    <scope>IDENTIFICATION</scope>
</reference>
<name>A0A7M7LWN7_STRPU</name>
<dbReference type="SUPFAM" id="SSF56672">
    <property type="entry name" value="DNA/RNA polymerases"/>
    <property type="match status" value="1"/>
</dbReference>
<dbReference type="InterPro" id="IPR023211">
    <property type="entry name" value="DNA_pol_palm_dom_sf"/>
</dbReference>
<keyword evidence="4" id="KW-0548">Nucleotidyltransferase</keyword>
<dbReference type="PANTHER" id="PTHR33568:SF3">
    <property type="entry name" value="DNA-DIRECTED DNA POLYMERASE"/>
    <property type="match status" value="1"/>
</dbReference>
<dbReference type="Gene3D" id="3.30.420.10">
    <property type="entry name" value="Ribonuclease H-like superfamily/Ribonuclease H"/>
    <property type="match status" value="1"/>
</dbReference>
<evidence type="ECO:0000256" key="2">
    <source>
        <dbReference type="ARBA" id="ARBA00012417"/>
    </source>
</evidence>
<feature type="compositionally biased region" description="Polar residues" evidence="9">
    <location>
        <begin position="197"/>
        <end position="211"/>
    </location>
</feature>
<keyword evidence="7" id="KW-0238">DNA-binding</keyword>
<feature type="domain" description="DNA-directed DNA polymerase family B mitochondria/virus" evidence="11">
    <location>
        <begin position="1282"/>
        <end position="1582"/>
    </location>
</feature>
<dbReference type="SUPFAM" id="SSF53098">
    <property type="entry name" value="Ribonuclease H-like"/>
    <property type="match status" value="1"/>
</dbReference>
<keyword evidence="5" id="KW-0235">DNA replication</keyword>
<proteinExistence type="inferred from homology"/>
<feature type="domain" description="DNA-directed DNA polymerase family B mitochondria/virus" evidence="11">
    <location>
        <begin position="949"/>
        <end position="1181"/>
    </location>
</feature>
<feature type="region of interest" description="Disordered" evidence="9">
    <location>
        <begin position="192"/>
        <end position="211"/>
    </location>
</feature>
<comment type="similarity">
    <text evidence="1">Belongs to the DNA polymerase type-B family.</text>
</comment>
<evidence type="ECO:0000259" key="10">
    <source>
        <dbReference type="Pfam" id="PF02229"/>
    </source>
</evidence>
<dbReference type="GO" id="GO:0006355">
    <property type="term" value="P:regulation of DNA-templated transcription"/>
    <property type="evidence" value="ECO:0007669"/>
    <property type="project" value="InterPro"/>
</dbReference>
<dbReference type="Proteomes" id="UP000007110">
    <property type="component" value="Unassembled WGS sequence"/>
</dbReference>
<evidence type="ECO:0000256" key="5">
    <source>
        <dbReference type="ARBA" id="ARBA00022705"/>
    </source>
</evidence>
<evidence type="ECO:0000313" key="13">
    <source>
        <dbReference type="Proteomes" id="UP000007110"/>
    </source>
</evidence>
<sequence>MAGYYNNTYDTPLVSPPDRRGEDRHEADSMYSENPLFIADEQAYTETQHYRNQDRENDQQKEGAEPSDRKLKSSNPYHAGKDEEVKMGWTVKPEDKDDDVESEVLFKCPISLKKDRPKYLVVKTFRKRVYVDVREYFVKNKEILPTKKGLTLTMAEFQALCRERLNVHKAVQGKFNRTIDGVRGLAQRSPAIHPSTEDNAATSATVSEPNVTSNTLVRDVGTKCNLASHGVHAASDIENRNWSDDEDFVITNPKTGRGQKRRQAPSFKKVCDSKSKKSKLSTKTKNKTNRLKRSKRKVLDSPQPIEIQPERSNVEGERARFNADWDIPAPAHHTGPGTDYVSSHVPPPHVNYFFSSDEEEEAEIQIRESTRTVQRGGMKINSNPETIDKTKGGKRKTKSNHLPTNDLQNDESSGPNIVHEDSSIEDEELLNAPRWQFVDSRISKRFGVRESWYDFVGDIQNCTSICDVLYYIESSLDELRTLLLRDTSERDFVRLVLVSEQLNVPIGFPWAMIKDFDINAILERIERVLNSNQDFILKPGFTIRFHHVLNPVGGYVRKMDGLRDGEASLRKRSIITIPSSKADKTCFANALVIARYYANNNIKYKQWSRTDREPTARLQKEAAKLHELAGVEVGEVDSTHYARFQEVLHPEYRLVIYRGRKRHAMIYAGPPAEKTLYLYLTESSHYNVIKNMSAFLCAKNYCKKCLEVFNDPRYHECCETCPDCFSDDCDRNDRAKRSPRTCLECHMTFLTERCFQLHSVTPFNNSTACNTKNKCPKCERVFDKDVFHGRVDDHECSQIFCRTCKDYVDGPTHDCYMKVTKESPYYVPSEKEATMMEIFANMKKKKLKKKQKSKDKKSAEEHEIPDPGQLYIFFDFECTQNTGSHVPNLVHATWECTNCMDGPTLQSGDNHCPFCDRHGKRGITFQGKDTLDKFCDWLFSESHAGAVAIAHNSKAYDSYFLLNHLISQGIIPEVIMNGGKIMSLRTKDPQIVVKDSLNFFQMGLAKLPKTFGIEGMKKGFFPHLFNKEENENYVGPLPDKKYYGTNSMMKNVLQEFNEWYDSMPKDYVFNFQHEIKEYCESDVNILHKSCKIFRKHFKEISKTKTNEEGIDPFLRCLTLPSACNLLFRTNYLKPDTIALIPSDGYTNPKRHSVKAGEWLHYKAQELGIEIRHAFNGGERKVHGRYVDGYAEVGDEKHIFEFLGCYFHGCEVCYKSDTVNRRCNKKMGVLYNEAMHRVQLLENAGYNVTTVWEHDWNRERIEPTVMPIIEDLKETFKNPLNPRDSFFGGRTDGCSLYYKAQPDEQILYYDFTSLYPYINKFGKYPVGHPRILHSNFPPVDQIFGLIQCEITPPRNLYHPVLPYRSSDKLTFPLCGACADALNQKQCTHSDSERKLKGVWVSEELKKALEKGYYDLKITEVWQFDRYSQYNEEMHSGGLFTGYIEAVMKLKQEASGYPVDAKTPAEREQYVKEYYEHEGILLDPKKIMKNPGLRAIAKMIINVLWGKFAQRNNLRQTLYLSTAAELLKQLNDETVIVHDILVLNELLQLNFTNAEGFVDQNVNTNVIIASFTTAMARLKLYSVLEKLDDRVLYHDTDSIVFRTNPSLEPFDPKTGNYLGDLTDEIDPAHEEFIDTWVCAGPKNYSYKTNKGNAVCKVRGFTLNDANSLIINHDTLKELIQCSENSKRTIHESRIVRDVASKTIHTVQRKKDYRVVFTKRVRVGDDGVKTLPYGHEDIQ</sequence>
<feature type="compositionally biased region" description="Basic residues" evidence="9">
    <location>
        <begin position="276"/>
        <end position="296"/>
    </location>
</feature>
<evidence type="ECO:0000256" key="6">
    <source>
        <dbReference type="ARBA" id="ARBA00022932"/>
    </source>
</evidence>
<dbReference type="InterPro" id="IPR004868">
    <property type="entry name" value="DNA-dir_DNA_pol_B_mt/vir"/>
</dbReference>
<feature type="compositionally biased region" description="Basic and acidic residues" evidence="9">
    <location>
        <begin position="48"/>
        <end position="71"/>
    </location>
</feature>
<evidence type="ECO:0000256" key="3">
    <source>
        <dbReference type="ARBA" id="ARBA00022679"/>
    </source>
</evidence>
<dbReference type="InterPro" id="IPR003173">
    <property type="entry name" value="PC4_C"/>
</dbReference>
<dbReference type="InterPro" id="IPR012337">
    <property type="entry name" value="RNaseH-like_sf"/>
</dbReference>
<keyword evidence="13" id="KW-1185">Reference proteome</keyword>
<evidence type="ECO:0000256" key="1">
    <source>
        <dbReference type="ARBA" id="ARBA00005755"/>
    </source>
</evidence>
<feature type="compositionally biased region" description="Basic and acidic residues" evidence="9">
    <location>
        <begin position="17"/>
        <end position="28"/>
    </location>
</feature>
<feature type="compositionally biased region" description="Polar residues" evidence="9">
    <location>
        <begin position="1"/>
        <end position="10"/>
    </location>
</feature>
<dbReference type="GO" id="GO:0000166">
    <property type="term" value="F:nucleotide binding"/>
    <property type="evidence" value="ECO:0007669"/>
    <property type="project" value="InterPro"/>
</dbReference>
<accession>A0A7M7LWN7</accession>
<keyword evidence="6" id="KW-0239">DNA-directed DNA polymerase</keyword>
<feature type="region of interest" description="Disordered" evidence="9">
    <location>
        <begin position="247"/>
        <end position="316"/>
    </location>
</feature>
<keyword evidence="3" id="KW-0808">Transferase</keyword>